<proteinExistence type="inferred from homology"/>
<comment type="similarity">
    <text evidence="1">Belongs to the STXBP/unc-18/SEC1 family.</text>
</comment>
<dbReference type="InterPro" id="IPR036045">
    <property type="entry name" value="Sec1-like_sf"/>
</dbReference>
<keyword evidence="3" id="KW-1185">Reference proteome</keyword>
<accession>A0AAX4JFP4</accession>
<gene>
    <name evidence="2" type="ORF">VNE69_10153</name>
</gene>
<evidence type="ECO:0000313" key="2">
    <source>
        <dbReference type="EMBL" id="WUR04803.1"/>
    </source>
</evidence>
<evidence type="ECO:0000313" key="3">
    <source>
        <dbReference type="Proteomes" id="UP001334084"/>
    </source>
</evidence>
<evidence type="ECO:0000256" key="1">
    <source>
        <dbReference type="ARBA" id="ARBA00009884"/>
    </source>
</evidence>
<dbReference type="Gene3D" id="3.40.50.2060">
    <property type="match status" value="1"/>
</dbReference>
<dbReference type="SUPFAM" id="SSF56815">
    <property type="entry name" value="Sec1/munc18-like (SM) proteins"/>
    <property type="match status" value="1"/>
</dbReference>
<dbReference type="InterPro" id="IPR043154">
    <property type="entry name" value="Sec-1-like_dom1"/>
</dbReference>
<dbReference type="InterPro" id="IPR001619">
    <property type="entry name" value="Sec1-like"/>
</dbReference>
<dbReference type="InterPro" id="IPR043127">
    <property type="entry name" value="Sec-1-like_dom3a"/>
</dbReference>
<reference evidence="2" key="1">
    <citation type="journal article" date="2024" name="BMC Genomics">
        <title>Functional annotation of a divergent genome using sequence and structure-based similarity.</title>
        <authorList>
            <person name="Svedberg D."/>
            <person name="Winiger R.R."/>
            <person name="Berg A."/>
            <person name="Sharma H."/>
            <person name="Tellgren-Roth C."/>
            <person name="Debrunner-Vossbrinck B.A."/>
            <person name="Vossbrinck C.R."/>
            <person name="Barandun J."/>
        </authorList>
    </citation>
    <scope>NUCLEOTIDE SEQUENCE</scope>
    <source>
        <strain evidence="2">Illinois isolate</strain>
    </source>
</reference>
<sequence>MVKLGICQKERILSFLNTPHPWKILILDSVTQSILSPLLSSKDLRDCGITSYFLISNKRLPVSNTPALYFVSDISNIYKDILDNLYTEYLIYSVSNIKRKDLENLGLILGRKGLGHYITQIYDQYVDFISLQEDLYTFNITNSYINKDNLDIYKNILSIFITIKSKPTIISTDNLTNHYQDILKQISKNNIIQKFINKSLLILINRDYDIINPIKHSWSYSSLISDLLDLKNNKLKIKNKIFNLDLNDEIYKNNMNEYFPIVVENVEEELLKYKKEVACKLNILLDKTNNLIKQNEKINKHIEICTEILRIIKERSLDEFYKVQNNDNININNINTLVNDDFNDLLRLGLVIGDYDLLKSKNIKSKLIDFYKKLKEEKNQNFNNFVGKILKNVLPVKEKSPISDLVQDIWNQRKEEYKNIVVCMIGGATYSELKTLKILEEKIRVPIIYGGTEVLNSKEFMDQVNETL</sequence>
<dbReference type="GeneID" id="90542635"/>
<dbReference type="RefSeq" id="XP_065330948.1">
    <property type="nucleotide sequence ID" value="XM_065474876.1"/>
</dbReference>
<dbReference type="Pfam" id="PF00995">
    <property type="entry name" value="Sec1"/>
    <property type="match status" value="2"/>
</dbReference>
<dbReference type="Gene3D" id="3.40.50.1910">
    <property type="match status" value="1"/>
</dbReference>
<dbReference type="InterPro" id="IPR027482">
    <property type="entry name" value="Sec1-like_dom2"/>
</dbReference>
<dbReference type="AlphaFoldDB" id="A0AAX4JFP4"/>
<dbReference type="EMBL" id="CP142735">
    <property type="protein sequence ID" value="WUR04803.1"/>
    <property type="molecule type" value="Genomic_DNA"/>
</dbReference>
<name>A0AAX4JFP4_9MICR</name>
<dbReference type="PIRSF" id="PIRSF005715">
    <property type="entry name" value="VPS45_Sec1"/>
    <property type="match status" value="1"/>
</dbReference>
<dbReference type="GO" id="GO:0016192">
    <property type="term" value="P:vesicle-mediated transport"/>
    <property type="evidence" value="ECO:0007669"/>
    <property type="project" value="InterPro"/>
</dbReference>
<organism evidence="2 3">
    <name type="scientific">Vairimorpha necatrix</name>
    <dbReference type="NCBI Taxonomy" id="6039"/>
    <lineage>
        <taxon>Eukaryota</taxon>
        <taxon>Fungi</taxon>
        <taxon>Fungi incertae sedis</taxon>
        <taxon>Microsporidia</taxon>
        <taxon>Nosematidae</taxon>
        <taxon>Vairimorpha</taxon>
    </lineage>
</organism>
<dbReference type="KEGG" id="vnx:VNE69_10153"/>
<protein>
    <submittedName>
        <fullName evidence="2">SEC1 family transport protein SLY1</fullName>
    </submittedName>
</protein>
<dbReference type="PANTHER" id="PTHR11679">
    <property type="entry name" value="VESICLE PROTEIN SORTING-ASSOCIATED"/>
    <property type="match status" value="1"/>
</dbReference>
<dbReference type="Proteomes" id="UP001334084">
    <property type="component" value="Chromosome 10"/>
</dbReference>
<dbReference type="Gene3D" id="3.90.830.10">
    <property type="entry name" value="Syntaxin Binding Protein 1, Chain A, domain 2"/>
    <property type="match status" value="1"/>
</dbReference>